<evidence type="ECO:0000256" key="2">
    <source>
        <dbReference type="ARBA" id="ARBA00022448"/>
    </source>
</evidence>
<keyword evidence="2" id="KW-0813">Transport</keyword>
<name>A0A2T0PTV6_9ACTN</name>
<keyword evidence="5" id="KW-1185">Reference proteome</keyword>
<dbReference type="AlphaFoldDB" id="A0A2T0PTV6"/>
<dbReference type="OrthoDB" id="8663148at2"/>
<protein>
    <submittedName>
        <fullName evidence="4">Alpha-glucoside transport system substrate-binding protein</fullName>
    </submittedName>
</protein>
<dbReference type="SUPFAM" id="SSF53850">
    <property type="entry name" value="Periplasmic binding protein-like II"/>
    <property type="match status" value="1"/>
</dbReference>
<dbReference type="InterPro" id="IPR006059">
    <property type="entry name" value="SBP"/>
</dbReference>
<dbReference type="PANTHER" id="PTHR43649">
    <property type="entry name" value="ARABINOSE-BINDING PROTEIN-RELATED"/>
    <property type="match status" value="1"/>
</dbReference>
<dbReference type="Gene3D" id="3.40.190.10">
    <property type="entry name" value="Periplasmic binding protein-like II"/>
    <property type="match status" value="2"/>
</dbReference>
<dbReference type="RefSeq" id="WP_106252492.1">
    <property type="nucleotide sequence ID" value="NZ_PVZC01000010.1"/>
</dbReference>
<feature type="chain" id="PRO_5015523824" evidence="3">
    <location>
        <begin position="24"/>
        <end position="432"/>
    </location>
</feature>
<dbReference type="Proteomes" id="UP000237846">
    <property type="component" value="Unassembled WGS sequence"/>
</dbReference>
<organism evidence="4 5">
    <name type="scientific">Allonocardiopsis opalescens</name>
    <dbReference type="NCBI Taxonomy" id="1144618"/>
    <lineage>
        <taxon>Bacteria</taxon>
        <taxon>Bacillati</taxon>
        <taxon>Actinomycetota</taxon>
        <taxon>Actinomycetes</taxon>
        <taxon>Streptosporangiales</taxon>
        <taxon>Allonocardiopsis</taxon>
    </lineage>
</organism>
<keyword evidence="3" id="KW-0732">Signal</keyword>
<dbReference type="PANTHER" id="PTHR43649:SF29">
    <property type="entry name" value="OSMOPROTECTIVE COMPOUNDS-BINDING PROTEIN GGTB"/>
    <property type="match status" value="1"/>
</dbReference>
<evidence type="ECO:0000256" key="1">
    <source>
        <dbReference type="ARBA" id="ARBA00008520"/>
    </source>
</evidence>
<evidence type="ECO:0000313" key="5">
    <source>
        <dbReference type="Proteomes" id="UP000237846"/>
    </source>
</evidence>
<dbReference type="InterPro" id="IPR050490">
    <property type="entry name" value="Bact_solute-bd_prot1"/>
</dbReference>
<reference evidence="4 5" key="1">
    <citation type="submission" date="2018-03" db="EMBL/GenBank/DDBJ databases">
        <title>Genomic Encyclopedia of Archaeal and Bacterial Type Strains, Phase II (KMG-II): from individual species to whole genera.</title>
        <authorList>
            <person name="Goeker M."/>
        </authorList>
    </citation>
    <scope>NUCLEOTIDE SEQUENCE [LARGE SCALE GENOMIC DNA]</scope>
    <source>
        <strain evidence="4 5">DSM 45601</strain>
    </source>
</reference>
<feature type="signal peptide" evidence="3">
    <location>
        <begin position="1"/>
        <end position="23"/>
    </location>
</feature>
<sequence>MPKNWRTRAAAVVAGTGMLAATAACSGGGGGDSLSGVEIEVAARWTGTEQTNFEQVLDLFAQETGATVTYASTGEDLGAFLGPRIEGGNPPDVAILPQPGLLAEYAEQEALQPLNEATAGVVSEHYSPYWQELGTVDGQLYGVMLKAAHKSIVWYRPEAFQAAGVTPPASWDELVDTTSATLSDAGEVPWAMCGASGWTLTDWFENVYLSQAGPENYDALVAREIPWTDDTVVAALESLAQIWGDENLLGGGTDGAISTDFPTCVTQVFGQQQGAMVYEGDFVAATVGDAGATVGDTAQVFPFPAVGDMAPVVVGGDIAVAMSDSEGAQELLQFLASPEAGTEWAGLGGYLSPNSDVAADAYPDELTQQLAQTILDAGDNVRYDLSDQVPSAFGATEGSGMWAVLQDFLRDPGDPEATAQALEDAAAEADQG</sequence>
<dbReference type="EMBL" id="PVZC01000010">
    <property type="protein sequence ID" value="PRX92332.1"/>
    <property type="molecule type" value="Genomic_DNA"/>
</dbReference>
<gene>
    <name evidence="4" type="ORF">CLV72_11092</name>
</gene>
<comment type="similarity">
    <text evidence="1">Belongs to the bacterial solute-binding protein 1 family.</text>
</comment>
<dbReference type="Pfam" id="PF01547">
    <property type="entry name" value="SBP_bac_1"/>
    <property type="match status" value="1"/>
</dbReference>
<evidence type="ECO:0000256" key="3">
    <source>
        <dbReference type="SAM" id="SignalP"/>
    </source>
</evidence>
<comment type="caution">
    <text evidence="4">The sequence shown here is derived from an EMBL/GenBank/DDBJ whole genome shotgun (WGS) entry which is preliminary data.</text>
</comment>
<proteinExistence type="inferred from homology"/>
<accession>A0A2T0PTV6</accession>
<dbReference type="PROSITE" id="PS51257">
    <property type="entry name" value="PROKAR_LIPOPROTEIN"/>
    <property type="match status" value="1"/>
</dbReference>
<evidence type="ECO:0000313" key="4">
    <source>
        <dbReference type="EMBL" id="PRX92332.1"/>
    </source>
</evidence>